<sequence>MKKLEVYAMRRNFLLFCVIGVMFLIFIFSSQAGASSHYLSNAAGRLLGVLREDENGEFYGRFLFWEWNIRQLGHITLFALLGGVTHAYLLLKQTELTEIKILKCSFLSALLCFIYGCMDEFHQYFVNGRNARFQDVLVDAVGFTAAVCAVNAAVWLYRRIRR</sequence>
<protein>
    <submittedName>
        <fullName evidence="3">Tat pathway signal sequence domain protein</fullName>
    </submittedName>
</protein>
<organism evidence="3 4">
    <name type="scientific">[Clostridium] symbiosum ATCC 14940</name>
    <dbReference type="NCBI Taxonomy" id="411472"/>
    <lineage>
        <taxon>Bacteria</taxon>
        <taxon>Bacillati</taxon>
        <taxon>Bacillota</taxon>
        <taxon>Clostridia</taxon>
        <taxon>Lachnospirales</taxon>
        <taxon>Lachnospiraceae</taxon>
        <taxon>Otoolea</taxon>
    </lineage>
</organism>
<name>A0ABC9TX91_CLOSY</name>
<dbReference type="InterPro" id="IPR006976">
    <property type="entry name" value="VanZ-like"/>
</dbReference>
<feature type="transmembrane region" description="Helical" evidence="1">
    <location>
        <begin position="12"/>
        <end position="32"/>
    </location>
</feature>
<comment type="caution">
    <text evidence="3">The sequence shown here is derived from an EMBL/GenBank/DDBJ whole genome shotgun (WGS) entry which is preliminary data.</text>
</comment>
<evidence type="ECO:0000259" key="2">
    <source>
        <dbReference type="Pfam" id="PF04892"/>
    </source>
</evidence>
<accession>A0ABC9TX91</accession>
<evidence type="ECO:0000313" key="3">
    <source>
        <dbReference type="EMBL" id="ERI76600.1"/>
    </source>
</evidence>
<keyword evidence="1" id="KW-1133">Transmembrane helix</keyword>
<feature type="transmembrane region" description="Helical" evidence="1">
    <location>
        <begin position="136"/>
        <end position="157"/>
    </location>
</feature>
<dbReference type="Pfam" id="PF04892">
    <property type="entry name" value="VanZ"/>
    <property type="match status" value="1"/>
</dbReference>
<gene>
    <name evidence="3" type="ORF">CLOSYM_02555</name>
</gene>
<reference evidence="3 4" key="1">
    <citation type="submission" date="2013-07" db="EMBL/GenBank/DDBJ databases">
        <authorList>
            <person name="Weinstock G."/>
            <person name="Sodergren E."/>
            <person name="Wylie T."/>
            <person name="Fulton L."/>
            <person name="Fulton R."/>
            <person name="Fronick C."/>
            <person name="O'Laughlin M."/>
            <person name="Godfrey J."/>
            <person name="Miner T."/>
            <person name="Herter B."/>
            <person name="Appelbaum E."/>
            <person name="Cordes M."/>
            <person name="Lek S."/>
            <person name="Wollam A."/>
            <person name="Pepin K.H."/>
            <person name="Palsikar V.B."/>
            <person name="Mitreva M."/>
            <person name="Wilson R.K."/>
        </authorList>
    </citation>
    <scope>NUCLEOTIDE SEQUENCE [LARGE SCALE GENOMIC DNA]</scope>
    <source>
        <strain evidence="3 4">ATCC 14940</strain>
    </source>
</reference>
<feature type="domain" description="VanZ-like" evidence="2">
    <location>
        <begin position="15"/>
        <end position="148"/>
    </location>
</feature>
<feature type="transmembrane region" description="Helical" evidence="1">
    <location>
        <begin position="72"/>
        <end position="91"/>
    </location>
</feature>
<dbReference type="AlphaFoldDB" id="A0ABC9TX91"/>
<proteinExistence type="predicted"/>
<dbReference type="NCBIfam" id="NF037970">
    <property type="entry name" value="vanZ_1"/>
    <property type="match status" value="1"/>
</dbReference>
<dbReference type="EMBL" id="AWSU01000196">
    <property type="protein sequence ID" value="ERI76600.1"/>
    <property type="molecule type" value="Genomic_DNA"/>
</dbReference>
<evidence type="ECO:0000313" key="4">
    <source>
        <dbReference type="Proteomes" id="UP000016491"/>
    </source>
</evidence>
<keyword evidence="1" id="KW-0812">Transmembrane</keyword>
<dbReference type="Proteomes" id="UP000016491">
    <property type="component" value="Unassembled WGS sequence"/>
</dbReference>
<evidence type="ECO:0000256" key="1">
    <source>
        <dbReference type="SAM" id="Phobius"/>
    </source>
</evidence>
<feature type="transmembrane region" description="Helical" evidence="1">
    <location>
        <begin position="98"/>
        <end position="116"/>
    </location>
</feature>
<keyword evidence="1" id="KW-0472">Membrane</keyword>